<accession>A0A8J3JVI9</accession>
<dbReference type="SUPFAM" id="SSF52283">
    <property type="entry name" value="Formate/glycerate dehydrogenase catalytic domain-like"/>
    <property type="match status" value="1"/>
</dbReference>
<dbReference type="Proteomes" id="UP000619293">
    <property type="component" value="Unassembled WGS sequence"/>
</dbReference>
<dbReference type="AlphaFoldDB" id="A0A8J3JVI9"/>
<dbReference type="InterPro" id="IPR036291">
    <property type="entry name" value="NAD(P)-bd_dom_sf"/>
</dbReference>
<evidence type="ECO:0000313" key="3">
    <source>
        <dbReference type="Proteomes" id="UP000619293"/>
    </source>
</evidence>
<reference evidence="2 3" key="1">
    <citation type="submission" date="2021-01" db="EMBL/GenBank/DDBJ databases">
        <title>Whole genome shotgun sequence of Catellatospora chokoriensis NBRC 107358.</title>
        <authorList>
            <person name="Komaki H."/>
            <person name="Tamura T."/>
        </authorList>
    </citation>
    <scope>NUCLEOTIDE SEQUENCE [LARGE SCALE GENOMIC DNA]</scope>
    <source>
        <strain evidence="2 3">NBRC 107358</strain>
    </source>
</reference>
<dbReference type="Gene3D" id="3.40.50.720">
    <property type="entry name" value="NAD(P)-binding Rossmann-like Domain"/>
    <property type="match status" value="1"/>
</dbReference>
<dbReference type="SUPFAM" id="SSF51735">
    <property type="entry name" value="NAD(P)-binding Rossmann-fold domains"/>
    <property type="match status" value="1"/>
</dbReference>
<feature type="domain" description="S-adenosyl-L-homocysteine hydrolase NAD binding" evidence="1">
    <location>
        <begin position="197"/>
        <end position="361"/>
    </location>
</feature>
<dbReference type="EMBL" id="BONG01000005">
    <property type="protein sequence ID" value="GIF87652.1"/>
    <property type="molecule type" value="Genomic_DNA"/>
</dbReference>
<dbReference type="InterPro" id="IPR015878">
    <property type="entry name" value="Ado_hCys_hydrolase_NAD-bd"/>
</dbReference>
<dbReference type="InterPro" id="IPR042172">
    <property type="entry name" value="Adenosylhomocyst_ase-like_sf"/>
</dbReference>
<sequence>MNEAEADIRHAGATSGFGRLDTSFPVVTAVLASYTERAAAPLRGWRVLAVQHLQSSTLPLMEALCRAGVAPGDITLIGKAYSTRAEAAEVLRAQGVRLPGSVEMDDPAVSYETEIGAVVAAEVARMARNRWAGRLLVLDEGAIAGRALLGHPDLWRRTHVVEQTTRGARWAAAVPRPFPVVDVARSEVKQHLEGPLIAESMAAGVRRVLHELGQGAGTLSLGVVGYGTVGRRLAALLAADGHRVVIHDSDAVATAAARGDGLSTDDLPKLLHRAQVLIGCTGVPLLDRTALIRLPRPLVLINGASSDIEFPVWTERVPSRRLPSDHDSPRAPWRHHYTLAGPVPHMLAAGGFPVNFYCQDEPIPAPRFQVTRALMLAGAFQAVSQRTPGLHRLADSAQIMIETAFRELT</sequence>
<protein>
    <recommendedName>
        <fullName evidence="1">S-adenosyl-L-homocysteine hydrolase NAD binding domain-containing protein</fullName>
    </recommendedName>
</protein>
<comment type="caution">
    <text evidence="2">The sequence shown here is derived from an EMBL/GenBank/DDBJ whole genome shotgun (WGS) entry which is preliminary data.</text>
</comment>
<organism evidence="2 3">
    <name type="scientific">Catellatospora chokoriensis</name>
    <dbReference type="NCBI Taxonomy" id="310353"/>
    <lineage>
        <taxon>Bacteria</taxon>
        <taxon>Bacillati</taxon>
        <taxon>Actinomycetota</taxon>
        <taxon>Actinomycetes</taxon>
        <taxon>Micromonosporales</taxon>
        <taxon>Micromonosporaceae</taxon>
        <taxon>Catellatospora</taxon>
    </lineage>
</organism>
<dbReference type="Gene3D" id="3.40.50.1480">
    <property type="entry name" value="Adenosylhomocysteinase-like"/>
    <property type="match status" value="1"/>
</dbReference>
<evidence type="ECO:0000259" key="1">
    <source>
        <dbReference type="SMART" id="SM00997"/>
    </source>
</evidence>
<evidence type="ECO:0000313" key="2">
    <source>
        <dbReference type="EMBL" id="GIF87652.1"/>
    </source>
</evidence>
<dbReference type="RefSeq" id="WP_191839531.1">
    <property type="nucleotide sequence ID" value="NZ_JAAOTI010000007.1"/>
</dbReference>
<name>A0A8J3JVI9_9ACTN</name>
<dbReference type="SMART" id="SM00997">
    <property type="entry name" value="AdoHcyase_NAD"/>
    <property type="match status" value="1"/>
</dbReference>
<gene>
    <name evidence="2" type="ORF">Cch02nite_10960</name>
</gene>
<dbReference type="Pfam" id="PF00670">
    <property type="entry name" value="AdoHcyase_NAD"/>
    <property type="match status" value="1"/>
</dbReference>
<keyword evidence="3" id="KW-1185">Reference proteome</keyword>
<proteinExistence type="predicted"/>